<dbReference type="PANTHER" id="PTHR15960">
    <property type="entry name" value="LD44032P"/>
    <property type="match status" value="1"/>
</dbReference>
<dbReference type="InterPro" id="IPR038870">
    <property type="entry name" value="UBAP1"/>
</dbReference>
<comment type="caution">
    <text evidence="3">The sequence shown here is derived from an EMBL/GenBank/DDBJ whole genome shotgun (WGS) entry which is preliminary data.</text>
</comment>
<sequence>MSWLDEVPMKIHLGLGEEVIKQVELVTASEIIVPDYLKILQETEVYVFSLENWVLRGVQGGYDVLNTDFCNASSKVTASCPPYWMLFRSPQQNRLASHWSSNFWEPNPLRCSRSLNATHFQTMNDKVMFNISNSDDDDDDDDDDDGDNEDDSSDNEKASFTRPKCHRFGRQELEVKDVHSGSSSHLNLPSCCGVSLQQDSQILQCFLTNSKAQEKNLRKIQNHENSLYDHLESHMTFITQSSGLNSIVPLAPTRPLDSRLTVYDSSVELLSALSPGEQQLLEAVMEHGYQLRTALNALQKTGYRSPEQILSYLVACDHLCGLGYDETQVEEALEMFQNCETKAKEFLHLLTQFHEMGFQQNAIKGVLLMHGNHRDHALEELMMHVA</sequence>
<dbReference type="Pfam" id="PF21267">
    <property type="entry name" value="UBAP-1_UBA2"/>
    <property type="match status" value="1"/>
</dbReference>
<dbReference type="CDD" id="cd14316">
    <property type="entry name" value="UBA2_UBAP1_like"/>
    <property type="match status" value="1"/>
</dbReference>
<protein>
    <submittedName>
        <fullName evidence="3">Ubiquitin-associated protein 1-like</fullName>
    </submittedName>
</protein>
<evidence type="ECO:0000313" key="3">
    <source>
        <dbReference type="EMBL" id="TSL68164.1"/>
    </source>
</evidence>
<dbReference type="InterPro" id="IPR042575">
    <property type="entry name" value="UBAP1_C"/>
</dbReference>
<evidence type="ECO:0000256" key="1">
    <source>
        <dbReference type="SAM" id="MobiDB-lite"/>
    </source>
</evidence>
<organism evidence="3 4">
    <name type="scientific">Bagarius yarrelli</name>
    <name type="common">Goonch</name>
    <name type="synonym">Bagrus yarrelli</name>
    <dbReference type="NCBI Taxonomy" id="175774"/>
    <lineage>
        <taxon>Eukaryota</taxon>
        <taxon>Metazoa</taxon>
        <taxon>Chordata</taxon>
        <taxon>Craniata</taxon>
        <taxon>Vertebrata</taxon>
        <taxon>Euteleostomi</taxon>
        <taxon>Actinopterygii</taxon>
        <taxon>Neopterygii</taxon>
        <taxon>Teleostei</taxon>
        <taxon>Ostariophysi</taxon>
        <taxon>Siluriformes</taxon>
        <taxon>Sisoridae</taxon>
        <taxon>Sisorinae</taxon>
        <taxon>Bagarius</taxon>
    </lineage>
</organism>
<dbReference type="AlphaFoldDB" id="A0A556U0L8"/>
<dbReference type="GO" id="GO:0043162">
    <property type="term" value="P:ubiquitin-dependent protein catabolic process via the multivesicular body sorting pathway"/>
    <property type="evidence" value="ECO:0007669"/>
    <property type="project" value="InterPro"/>
</dbReference>
<dbReference type="OrthoDB" id="2018023at2759"/>
<dbReference type="GO" id="GO:0043130">
    <property type="term" value="F:ubiquitin binding"/>
    <property type="evidence" value="ECO:0007669"/>
    <property type="project" value="InterPro"/>
</dbReference>
<keyword evidence="4" id="KW-1185">Reference proteome</keyword>
<feature type="domain" description="Ubiquitin-associated protein 1-like UBA2" evidence="2">
    <location>
        <begin position="346"/>
        <end position="382"/>
    </location>
</feature>
<gene>
    <name evidence="3" type="ORF">Baya_5945</name>
</gene>
<dbReference type="GO" id="GO:0000813">
    <property type="term" value="C:ESCRT I complex"/>
    <property type="evidence" value="ECO:0007669"/>
    <property type="project" value="InterPro"/>
</dbReference>
<evidence type="ECO:0000313" key="4">
    <source>
        <dbReference type="Proteomes" id="UP000319801"/>
    </source>
</evidence>
<evidence type="ECO:0000259" key="2">
    <source>
        <dbReference type="Pfam" id="PF21267"/>
    </source>
</evidence>
<accession>A0A556U0L8</accession>
<dbReference type="Gene3D" id="1.20.120.1920">
    <property type="entry name" value="UBAP1 SOUBA domain"/>
    <property type="match status" value="1"/>
</dbReference>
<proteinExistence type="predicted"/>
<name>A0A556U0L8_BAGYA</name>
<reference evidence="3 4" key="1">
    <citation type="journal article" date="2019" name="Genome Biol. Evol.">
        <title>Whole-Genome Sequencing of the Giant Devil Catfish, Bagarius yarrelli.</title>
        <authorList>
            <person name="Jiang W."/>
            <person name="Lv Y."/>
            <person name="Cheng L."/>
            <person name="Yang K."/>
            <person name="Chao B."/>
            <person name="Wang X."/>
            <person name="Li Y."/>
            <person name="Pan X."/>
            <person name="You X."/>
            <person name="Zhang Y."/>
            <person name="Yang J."/>
            <person name="Li J."/>
            <person name="Zhang X."/>
            <person name="Liu S."/>
            <person name="Sun C."/>
            <person name="Yang J."/>
            <person name="Shi Q."/>
        </authorList>
    </citation>
    <scope>NUCLEOTIDE SEQUENCE [LARGE SCALE GENOMIC DNA]</scope>
    <source>
        <strain evidence="3">JWS20170419001</strain>
        <tissue evidence="3">Muscle</tissue>
    </source>
</reference>
<feature type="region of interest" description="Disordered" evidence="1">
    <location>
        <begin position="129"/>
        <end position="163"/>
    </location>
</feature>
<dbReference type="Proteomes" id="UP000319801">
    <property type="component" value="Unassembled WGS sequence"/>
</dbReference>
<dbReference type="EMBL" id="VCAZ01000035">
    <property type="protein sequence ID" value="TSL68164.1"/>
    <property type="molecule type" value="Genomic_DNA"/>
</dbReference>
<dbReference type="InterPro" id="IPR049467">
    <property type="entry name" value="UBAP-1-like_UBA2"/>
</dbReference>
<dbReference type="PANTHER" id="PTHR15960:SF3">
    <property type="entry name" value="UBIQUITIN-ASSOCIATED PROTEIN 1-LIKE"/>
    <property type="match status" value="1"/>
</dbReference>
<feature type="compositionally biased region" description="Acidic residues" evidence="1">
    <location>
        <begin position="134"/>
        <end position="153"/>
    </location>
</feature>